<protein>
    <submittedName>
        <fullName evidence="1">Uncharacterized protein</fullName>
    </submittedName>
</protein>
<dbReference type="EMBL" id="BARS01026407">
    <property type="protein sequence ID" value="GAG00651.1"/>
    <property type="molecule type" value="Genomic_DNA"/>
</dbReference>
<organism evidence="1">
    <name type="scientific">marine sediment metagenome</name>
    <dbReference type="NCBI Taxonomy" id="412755"/>
    <lineage>
        <taxon>unclassified sequences</taxon>
        <taxon>metagenomes</taxon>
        <taxon>ecological metagenomes</taxon>
    </lineage>
</organism>
<reference evidence="1" key="1">
    <citation type="journal article" date="2014" name="Front. Microbiol.">
        <title>High frequency of phylogenetically diverse reductive dehalogenase-homologous genes in deep subseafloor sedimentary metagenomes.</title>
        <authorList>
            <person name="Kawai M."/>
            <person name="Futagami T."/>
            <person name="Toyoda A."/>
            <person name="Takaki Y."/>
            <person name="Nishi S."/>
            <person name="Hori S."/>
            <person name="Arai W."/>
            <person name="Tsubouchi T."/>
            <person name="Morono Y."/>
            <person name="Uchiyama I."/>
            <person name="Ito T."/>
            <person name="Fujiyama A."/>
            <person name="Inagaki F."/>
            <person name="Takami H."/>
        </authorList>
    </citation>
    <scope>NUCLEOTIDE SEQUENCE</scope>
    <source>
        <strain evidence="1">Expedition CK06-06</strain>
    </source>
</reference>
<accession>X0VJB1</accession>
<proteinExistence type="predicted"/>
<evidence type="ECO:0000313" key="1">
    <source>
        <dbReference type="EMBL" id="GAG00651.1"/>
    </source>
</evidence>
<sequence length="75" mass="8644">MNVEISVEKKAMMIEFLKLSIHGGSMKNSLYQRKEKPFGGKLIISPDVKEITTTIIMGNRINIKTPHENNFKRRL</sequence>
<comment type="caution">
    <text evidence="1">The sequence shown here is derived from an EMBL/GenBank/DDBJ whole genome shotgun (WGS) entry which is preliminary data.</text>
</comment>
<gene>
    <name evidence="1" type="ORF">S01H1_41618</name>
</gene>
<dbReference type="AlphaFoldDB" id="X0VJB1"/>
<name>X0VJB1_9ZZZZ</name>